<dbReference type="InterPro" id="IPR036291">
    <property type="entry name" value="NAD(P)-bd_dom_sf"/>
</dbReference>
<dbReference type="PRINTS" id="PR00080">
    <property type="entry name" value="SDRFAMILY"/>
</dbReference>
<organism evidence="4 5">
    <name type="scientific">Naematelia encephala</name>
    <dbReference type="NCBI Taxonomy" id="71784"/>
    <lineage>
        <taxon>Eukaryota</taxon>
        <taxon>Fungi</taxon>
        <taxon>Dikarya</taxon>
        <taxon>Basidiomycota</taxon>
        <taxon>Agaricomycotina</taxon>
        <taxon>Tremellomycetes</taxon>
        <taxon>Tremellales</taxon>
        <taxon>Naemateliaceae</taxon>
        <taxon>Naematelia</taxon>
    </lineage>
</organism>
<dbReference type="InParanoid" id="A0A1Y2BIC9"/>
<comment type="similarity">
    <text evidence="1 3">Belongs to the short-chain dehydrogenases/reductases (SDR) family.</text>
</comment>
<name>A0A1Y2BIC9_9TREE</name>
<dbReference type="CDD" id="cd05233">
    <property type="entry name" value="SDR_c"/>
    <property type="match status" value="1"/>
</dbReference>
<dbReference type="SUPFAM" id="SSF51735">
    <property type="entry name" value="NAD(P)-binding Rossmann-fold domains"/>
    <property type="match status" value="1"/>
</dbReference>
<dbReference type="Pfam" id="PF00106">
    <property type="entry name" value="adh_short"/>
    <property type="match status" value="1"/>
</dbReference>
<keyword evidence="2" id="KW-0560">Oxidoreductase</keyword>
<gene>
    <name evidence="4" type="ORF">BCR39DRAFT_513250</name>
</gene>
<dbReference type="PRINTS" id="PR00081">
    <property type="entry name" value="GDHRDH"/>
</dbReference>
<accession>A0A1Y2BIC9</accession>
<dbReference type="OrthoDB" id="1933717at2759"/>
<sequence length="264" mass="27858">MSTSSSRQPGIAVVTGASSGIGRAAAIALTARGWTCILSGRSEEELKKTANLAIAARQELYPTETPNPICVPGDLSDVVNIVTLFDVVRKSFGRLDLLFNNAGIGSPKVPLQDVSLESFDALININVRVPFLCTQEAFRIMSAQSPQGGRIINNGSLSSMVPRPLSAPYTLSKHAISGLTKSTSLDGRKYNIACSQLDIGNAASAMSAAKTDGALQANGKIEVEPIFEVDFAGEAVCYMASLPLHVNILNQTLMATDMPFVGRG</sequence>
<evidence type="ECO:0000256" key="3">
    <source>
        <dbReference type="RuleBase" id="RU000363"/>
    </source>
</evidence>
<dbReference type="AlphaFoldDB" id="A0A1Y2BIC9"/>
<keyword evidence="5" id="KW-1185">Reference proteome</keyword>
<evidence type="ECO:0000313" key="5">
    <source>
        <dbReference type="Proteomes" id="UP000193986"/>
    </source>
</evidence>
<dbReference type="Gene3D" id="3.40.50.720">
    <property type="entry name" value="NAD(P)-binding Rossmann-like Domain"/>
    <property type="match status" value="1"/>
</dbReference>
<dbReference type="GO" id="GO:0016491">
    <property type="term" value="F:oxidoreductase activity"/>
    <property type="evidence" value="ECO:0007669"/>
    <property type="project" value="UniProtKB-KW"/>
</dbReference>
<dbReference type="InterPro" id="IPR002347">
    <property type="entry name" value="SDR_fam"/>
</dbReference>
<evidence type="ECO:0000256" key="2">
    <source>
        <dbReference type="ARBA" id="ARBA00023002"/>
    </source>
</evidence>
<dbReference type="PANTHER" id="PTHR43669:SF3">
    <property type="entry name" value="ALCOHOL DEHYDROGENASE, PUTATIVE (AFU_ORTHOLOGUE AFUA_3G03445)-RELATED"/>
    <property type="match status" value="1"/>
</dbReference>
<dbReference type="Proteomes" id="UP000193986">
    <property type="component" value="Unassembled WGS sequence"/>
</dbReference>
<dbReference type="STRING" id="71784.A0A1Y2BIC9"/>
<evidence type="ECO:0000256" key="1">
    <source>
        <dbReference type="ARBA" id="ARBA00006484"/>
    </source>
</evidence>
<dbReference type="PANTHER" id="PTHR43669">
    <property type="entry name" value="5-KETO-D-GLUCONATE 5-REDUCTASE"/>
    <property type="match status" value="1"/>
</dbReference>
<reference evidence="4 5" key="1">
    <citation type="submission" date="2016-07" db="EMBL/GenBank/DDBJ databases">
        <title>Pervasive Adenine N6-methylation of Active Genes in Fungi.</title>
        <authorList>
            <consortium name="DOE Joint Genome Institute"/>
            <person name="Mondo S.J."/>
            <person name="Dannebaum R.O."/>
            <person name="Kuo R.C."/>
            <person name="Labutti K."/>
            <person name="Haridas S."/>
            <person name="Kuo A."/>
            <person name="Salamov A."/>
            <person name="Ahrendt S.R."/>
            <person name="Lipzen A."/>
            <person name="Sullivan W."/>
            <person name="Andreopoulos W.B."/>
            <person name="Clum A."/>
            <person name="Lindquist E."/>
            <person name="Daum C."/>
            <person name="Ramamoorthy G.K."/>
            <person name="Gryganskyi A."/>
            <person name="Culley D."/>
            <person name="Magnuson J.K."/>
            <person name="James T.Y."/>
            <person name="O'Malley M.A."/>
            <person name="Stajich J.E."/>
            <person name="Spatafora J.W."/>
            <person name="Visel A."/>
            <person name="Grigoriev I.V."/>
        </authorList>
    </citation>
    <scope>NUCLEOTIDE SEQUENCE [LARGE SCALE GENOMIC DNA]</scope>
    <source>
        <strain evidence="4 5">68-887.2</strain>
    </source>
</reference>
<protein>
    <submittedName>
        <fullName evidence="4">Short-chain alcohol dehydrogenase</fullName>
    </submittedName>
</protein>
<dbReference type="EMBL" id="MCFC01000002">
    <property type="protein sequence ID" value="ORY34548.1"/>
    <property type="molecule type" value="Genomic_DNA"/>
</dbReference>
<comment type="caution">
    <text evidence="4">The sequence shown here is derived from an EMBL/GenBank/DDBJ whole genome shotgun (WGS) entry which is preliminary data.</text>
</comment>
<evidence type="ECO:0000313" key="4">
    <source>
        <dbReference type="EMBL" id="ORY34548.1"/>
    </source>
</evidence>
<proteinExistence type="inferred from homology"/>